<evidence type="ECO:0000313" key="1">
    <source>
        <dbReference type="EMBL" id="GAA4338767.1"/>
    </source>
</evidence>
<organism evidence="1 2">
    <name type="scientific">Mucilaginibacter gynuensis</name>
    <dbReference type="NCBI Taxonomy" id="1302236"/>
    <lineage>
        <taxon>Bacteria</taxon>
        <taxon>Pseudomonadati</taxon>
        <taxon>Bacteroidota</taxon>
        <taxon>Sphingobacteriia</taxon>
        <taxon>Sphingobacteriales</taxon>
        <taxon>Sphingobacteriaceae</taxon>
        <taxon>Mucilaginibacter</taxon>
    </lineage>
</organism>
<gene>
    <name evidence="1" type="ORF">GCM10023149_48990</name>
</gene>
<reference evidence="2" key="1">
    <citation type="journal article" date="2019" name="Int. J. Syst. Evol. Microbiol.">
        <title>The Global Catalogue of Microorganisms (GCM) 10K type strain sequencing project: providing services to taxonomists for standard genome sequencing and annotation.</title>
        <authorList>
            <consortium name="The Broad Institute Genomics Platform"/>
            <consortium name="The Broad Institute Genome Sequencing Center for Infectious Disease"/>
            <person name="Wu L."/>
            <person name="Ma J."/>
        </authorList>
    </citation>
    <scope>NUCLEOTIDE SEQUENCE [LARGE SCALE GENOMIC DNA]</scope>
    <source>
        <strain evidence="2">JCM 17705</strain>
    </source>
</reference>
<sequence>MKDELSDEERERLEDEAFAETGSCSFTLAYDFDITEQDLTKQLVKDTEGKSIKGEDLKGHQKN</sequence>
<accession>A0ABP8HG94</accession>
<dbReference type="Proteomes" id="UP001500582">
    <property type="component" value="Unassembled WGS sequence"/>
</dbReference>
<evidence type="ECO:0000313" key="2">
    <source>
        <dbReference type="Proteomes" id="UP001500582"/>
    </source>
</evidence>
<protein>
    <submittedName>
        <fullName evidence="1">Uncharacterized protein</fullName>
    </submittedName>
</protein>
<keyword evidence="2" id="KW-1185">Reference proteome</keyword>
<comment type="caution">
    <text evidence="1">The sequence shown here is derived from an EMBL/GenBank/DDBJ whole genome shotgun (WGS) entry which is preliminary data.</text>
</comment>
<name>A0ABP8HG94_9SPHI</name>
<dbReference type="EMBL" id="BAABFT010000021">
    <property type="protein sequence ID" value="GAA4338767.1"/>
    <property type="molecule type" value="Genomic_DNA"/>
</dbReference>
<dbReference type="RefSeq" id="WP_345213851.1">
    <property type="nucleotide sequence ID" value="NZ_BAABFT010000021.1"/>
</dbReference>
<proteinExistence type="predicted"/>